<protein>
    <submittedName>
        <fullName evidence="3">Uncharacterized protein</fullName>
    </submittedName>
</protein>
<organism evidence="3 4">
    <name type="scientific">Allomyces macrogynus (strain ATCC 38327)</name>
    <name type="common">Allomyces javanicus var. macrogynus</name>
    <dbReference type="NCBI Taxonomy" id="578462"/>
    <lineage>
        <taxon>Eukaryota</taxon>
        <taxon>Fungi</taxon>
        <taxon>Fungi incertae sedis</taxon>
        <taxon>Blastocladiomycota</taxon>
        <taxon>Blastocladiomycetes</taxon>
        <taxon>Blastocladiales</taxon>
        <taxon>Blastocladiaceae</taxon>
        <taxon>Allomyces</taxon>
    </lineage>
</organism>
<dbReference type="VEuPathDB" id="FungiDB:AMAG_10841"/>
<gene>
    <name evidence="3" type="ORF">AMAG_10841</name>
</gene>
<feature type="region of interest" description="Disordered" evidence="1">
    <location>
        <begin position="324"/>
        <end position="360"/>
    </location>
</feature>
<dbReference type="EMBL" id="GG745346">
    <property type="protein sequence ID" value="KNE65189.1"/>
    <property type="molecule type" value="Genomic_DNA"/>
</dbReference>
<feature type="transmembrane region" description="Helical" evidence="2">
    <location>
        <begin position="201"/>
        <end position="223"/>
    </location>
</feature>
<reference evidence="4" key="2">
    <citation type="submission" date="2009-11" db="EMBL/GenBank/DDBJ databases">
        <title>The Genome Sequence of Allomyces macrogynus strain ATCC 38327.</title>
        <authorList>
            <consortium name="The Broad Institute Genome Sequencing Platform"/>
            <person name="Russ C."/>
            <person name="Cuomo C."/>
            <person name="Shea T."/>
            <person name="Young S.K."/>
            <person name="Zeng Q."/>
            <person name="Koehrsen M."/>
            <person name="Haas B."/>
            <person name="Borodovsky M."/>
            <person name="Guigo R."/>
            <person name="Alvarado L."/>
            <person name="Berlin A."/>
            <person name="Borenstein D."/>
            <person name="Chen Z."/>
            <person name="Engels R."/>
            <person name="Freedman E."/>
            <person name="Gellesch M."/>
            <person name="Goldberg J."/>
            <person name="Griggs A."/>
            <person name="Gujja S."/>
            <person name="Heiman D."/>
            <person name="Hepburn T."/>
            <person name="Howarth C."/>
            <person name="Jen D."/>
            <person name="Larson L."/>
            <person name="Lewis B."/>
            <person name="Mehta T."/>
            <person name="Park D."/>
            <person name="Pearson M."/>
            <person name="Roberts A."/>
            <person name="Saif S."/>
            <person name="Shenoy N."/>
            <person name="Sisk P."/>
            <person name="Stolte C."/>
            <person name="Sykes S."/>
            <person name="Walk T."/>
            <person name="White J."/>
            <person name="Yandava C."/>
            <person name="Burger G."/>
            <person name="Gray M.W."/>
            <person name="Holland P.W.H."/>
            <person name="King N."/>
            <person name="Lang F.B.F."/>
            <person name="Roger A.J."/>
            <person name="Ruiz-Trillo I."/>
            <person name="Lander E."/>
            <person name="Nusbaum C."/>
        </authorList>
    </citation>
    <scope>NUCLEOTIDE SEQUENCE [LARGE SCALE GENOMIC DNA]</scope>
    <source>
        <strain evidence="4">ATCC 38327</strain>
    </source>
</reference>
<evidence type="ECO:0000313" key="4">
    <source>
        <dbReference type="Proteomes" id="UP000054350"/>
    </source>
</evidence>
<dbReference type="OrthoDB" id="10262687at2759"/>
<dbReference type="AlphaFoldDB" id="A0A0L0SS51"/>
<accession>A0A0L0SS51</accession>
<keyword evidence="2" id="KW-1133">Transmembrane helix</keyword>
<feature type="transmembrane region" description="Helical" evidence="2">
    <location>
        <begin position="229"/>
        <end position="250"/>
    </location>
</feature>
<dbReference type="Proteomes" id="UP000054350">
    <property type="component" value="Unassembled WGS sequence"/>
</dbReference>
<feature type="transmembrane region" description="Helical" evidence="2">
    <location>
        <begin position="121"/>
        <end position="146"/>
    </location>
</feature>
<evidence type="ECO:0000256" key="1">
    <source>
        <dbReference type="SAM" id="MobiDB-lite"/>
    </source>
</evidence>
<proteinExistence type="predicted"/>
<feature type="transmembrane region" description="Helical" evidence="2">
    <location>
        <begin position="166"/>
        <end position="189"/>
    </location>
</feature>
<keyword evidence="4" id="KW-1185">Reference proteome</keyword>
<evidence type="ECO:0000256" key="2">
    <source>
        <dbReference type="SAM" id="Phobius"/>
    </source>
</evidence>
<feature type="transmembrane region" description="Helical" evidence="2">
    <location>
        <begin position="287"/>
        <end position="310"/>
    </location>
</feature>
<feature type="transmembrane region" description="Helical" evidence="2">
    <location>
        <begin position="81"/>
        <end position="101"/>
    </location>
</feature>
<feature type="transmembrane region" description="Helical" evidence="2">
    <location>
        <begin position="12"/>
        <end position="33"/>
    </location>
</feature>
<sequence length="382" mass="40326">MGAIEIPGWPLWASVVLSAVLAGTICILVTLAIERLGGLLGGLLGSMPTNILPPAVGLWLQYRYRGATSADYVTQQGLEEYQRSMTAIVYGMLLNIPYLLLWRHLPGVFQRRYPHWTTKQLLAAVVGTAITIWVALAAILVEVLHATAVRVEEGDAPVHKVLSNNILGQYLSSVVLTVVMVLAGLAAGWNAPPAPKGRAHVALGMVALRGGLAAAAIGISVLLGSLSSYLAGLATPFPVIFTTVLVTVWLHSGPTVSAGSISSLMLGASSNAVFALTSAVLAPKIGFATTCAVSLVLGLVVVSLPSLAFLKWRRRVLGARDGAEKVEKVEEGTGDRREMETVGKEEESTVESDSSEEDRAVVVRLLPPAAGSVEQEREVERG</sequence>
<keyword evidence="2" id="KW-0472">Membrane</keyword>
<feature type="transmembrane region" description="Helical" evidence="2">
    <location>
        <begin position="40"/>
        <end position="61"/>
    </location>
</feature>
<name>A0A0L0SS51_ALLM3</name>
<evidence type="ECO:0000313" key="3">
    <source>
        <dbReference type="EMBL" id="KNE65189.1"/>
    </source>
</evidence>
<feature type="transmembrane region" description="Helical" evidence="2">
    <location>
        <begin position="262"/>
        <end position="281"/>
    </location>
</feature>
<keyword evidence="2" id="KW-0812">Transmembrane</keyword>
<reference evidence="3 4" key="1">
    <citation type="submission" date="2009-11" db="EMBL/GenBank/DDBJ databases">
        <title>Annotation of Allomyces macrogynus ATCC 38327.</title>
        <authorList>
            <consortium name="The Broad Institute Genome Sequencing Platform"/>
            <person name="Russ C."/>
            <person name="Cuomo C."/>
            <person name="Burger G."/>
            <person name="Gray M.W."/>
            <person name="Holland P.W.H."/>
            <person name="King N."/>
            <person name="Lang F.B.F."/>
            <person name="Roger A.J."/>
            <person name="Ruiz-Trillo I."/>
            <person name="Young S.K."/>
            <person name="Zeng Q."/>
            <person name="Gargeya S."/>
            <person name="Fitzgerald M."/>
            <person name="Haas B."/>
            <person name="Abouelleil A."/>
            <person name="Alvarado L."/>
            <person name="Arachchi H.M."/>
            <person name="Berlin A."/>
            <person name="Chapman S.B."/>
            <person name="Gearin G."/>
            <person name="Goldberg J."/>
            <person name="Griggs A."/>
            <person name="Gujja S."/>
            <person name="Hansen M."/>
            <person name="Heiman D."/>
            <person name="Howarth C."/>
            <person name="Larimer J."/>
            <person name="Lui A."/>
            <person name="MacDonald P.J.P."/>
            <person name="McCowen C."/>
            <person name="Montmayeur A."/>
            <person name="Murphy C."/>
            <person name="Neiman D."/>
            <person name="Pearson M."/>
            <person name="Priest M."/>
            <person name="Roberts A."/>
            <person name="Saif S."/>
            <person name="Shea T."/>
            <person name="Sisk P."/>
            <person name="Stolte C."/>
            <person name="Sykes S."/>
            <person name="Wortman J."/>
            <person name="Nusbaum C."/>
            <person name="Birren B."/>
        </authorList>
    </citation>
    <scope>NUCLEOTIDE SEQUENCE [LARGE SCALE GENOMIC DNA]</scope>
    <source>
        <strain evidence="3 4">ATCC 38327</strain>
    </source>
</reference>
<feature type="compositionally biased region" description="Basic and acidic residues" evidence="1">
    <location>
        <begin position="324"/>
        <end position="347"/>
    </location>
</feature>